<proteinExistence type="predicted"/>
<dbReference type="EMBL" id="JAKKSL010000001">
    <property type="protein sequence ID" value="MCI2283074.1"/>
    <property type="molecule type" value="Genomic_DNA"/>
</dbReference>
<dbReference type="InterPro" id="IPR006860">
    <property type="entry name" value="FecR"/>
</dbReference>
<organism evidence="4 5">
    <name type="scientific">Colwellia maritima</name>
    <dbReference type="NCBI Taxonomy" id="2912588"/>
    <lineage>
        <taxon>Bacteria</taxon>
        <taxon>Pseudomonadati</taxon>
        <taxon>Pseudomonadota</taxon>
        <taxon>Gammaproteobacteria</taxon>
        <taxon>Alteromonadales</taxon>
        <taxon>Colwelliaceae</taxon>
        <taxon>Colwellia</taxon>
    </lineage>
</organism>
<dbReference type="Gene3D" id="2.60.120.1440">
    <property type="match status" value="1"/>
</dbReference>
<gene>
    <name evidence="4" type="ORF">L3081_06265</name>
</gene>
<name>A0ABS9WYS8_9GAMM</name>
<dbReference type="PANTHER" id="PTHR30273:SF2">
    <property type="entry name" value="PROTEIN FECR"/>
    <property type="match status" value="1"/>
</dbReference>
<evidence type="ECO:0000313" key="5">
    <source>
        <dbReference type="Proteomes" id="UP001139646"/>
    </source>
</evidence>
<dbReference type="PANTHER" id="PTHR30273">
    <property type="entry name" value="PERIPLASMIC SIGNAL SENSOR AND SIGMA FACTOR ACTIVATOR FECR-RELATED"/>
    <property type="match status" value="1"/>
</dbReference>
<dbReference type="InterPro" id="IPR012373">
    <property type="entry name" value="Ferrdict_sens_TM"/>
</dbReference>
<accession>A0ABS9WYS8</accession>
<keyword evidence="1" id="KW-1133">Transmembrane helix</keyword>
<dbReference type="PIRSF" id="PIRSF018266">
    <property type="entry name" value="FecR"/>
    <property type="match status" value="1"/>
</dbReference>
<keyword evidence="1" id="KW-0472">Membrane</keyword>
<evidence type="ECO:0000259" key="2">
    <source>
        <dbReference type="Pfam" id="PF04773"/>
    </source>
</evidence>
<feature type="transmembrane region" description="Helical" evidence="1">
    <location>
        <begin position="87"/>
        <end position="108"/>
    </location>
</feature>
<evidence type="ECO:0000313" key="4">
    <source>
        <dbReference type="EMBL" id="MCI2283074.1"/>
    </source>
</evidence>
<feature type="domain" description="Protein FecR C-terminal" evidence="3">
    <location>
        <begin position="286"/>
        <end position="354"/>
    </location>
</feature>
<dbReference type="RefSeq" id="WP_242284246.1">
    <property type="nucleotide sequence ID" value="NZ_JAKKSL010000001.1"/>
</dbReference>
<keyword evidence="5" id="KW-1185">Reference proteome</keyword>
<evidence type="ECO:0000256" key="1">
    <source>
        <dbReference type="SAM" id="Phobius"/>
    </source>
</evidence>
<dbReference type="Pfam" id="PF04773">
    <property type="entry name" value="FecR"/>
    <property type="match status" value="1"/>
</dbReference>
<reference evidence="4" key="1">
    <citation type="submission" date="2022-01" db="EMBL/GenBank/DDBJ databases">
        <title>Colwellia maritima, isolated from seawater.</title>
        <authorList>
            <person name="Kristyanto S."/>
            <person name="Jung J."/>
            <person name="Jeon C.O."/>
        </authorList>
    </citation>
    <scope>NUCLEOTIDE SEQUENCE</scope>
    <source>
        <strain evidence="4">MSW7</strain>
    </source>
</reference>
<feature type="domain" description="FecR protein" evidence="2">
    <location>
        <begin position="131"/>
        <end position="221"/>
    </location>
</feature>
<keyword evidence="1" id="KW-0812">Transmembrane</keyword>
<comment type="caution">
    <text evidence="4">The sequence shown here is derived from an EMBL/GenBank/DDBJ whole genome shotgun (WGS) entry which is preliminary data.</text>
</comment>
<sequence>MSNVHQIHKQDTLGEEEKRLDDACNWLAKIDRVLSEEEKSALQTWFSLNPNNVNVLLEVAHLWDKMENLTRLSDLFPQTSVSFTKKYSTWLSTMAASIMLVICVGFYLNDFNLSFLYKNQPSVVVAMQMNYQTGVGESNTISLPDNSKIVLNTNSFVQVRYTASARIIDLQRGEIHIDVAHDKTRPLSVIAGGKVIQAVGTAFNVEVRNELVELIVTDGKVLVAKTHKDKEKLEPDEIGKRLPANSMAISKGEKVNLDLTGNTVETIIKINPVEVAESLSWRQGNLIFRGESLADAMAEISRYTNIEFELSSDKKLQEVQVAGMFKTGDVTGLLEVLTNNFNISYKKVGNNKIILNYVKLIGVFTSLIFRVLE</sequence>
<dbReference type="Proteomes" id="UP001139646">
    <property type="component" value="Unassembled WGS sequence"/>
</dbReference>
<dbReference type="Gene3D" id="3.55.50.30">
    <property type="match status" value="1"/>
</dbReference>
<evidence type="ECO:0000259" key="3">
    <source>
        <dbReference type="Pfam" id="PF16344"/>
    </source>
</evidence>
<dbReference type="Pfam" id="PF16344">
    <property type="entry name" value="FecR_C"/>
    <property type="match status" value="1"/>
</dbReference>
<dbReference type="InterPro" id="IPR032508">
    <property type="entry name" value="FecR_C"/>
</dbReference>
<protein>
    <submittedName>
        <fullName evidence="4">FecR domain-containing protein</fullName>
    </submittedName>
</protein>